<comment type="caution">
    <text evidence="2">The sequence shown here is derived from an EMBL/GenBank/DDBJ whole genome shotgun (WGS) entry which is preliminary data.</text>
</comment>
<name>A0ABW4I4G3_9SPHN</name>
<evidence type="ECO:0000313" key="3">
    <source>
        <dbReference type="Proteomes" id="UP001597115"/>
    </source>
</evidence>
<dbReference type="GO" id="GO:0004852">
    <property type="term" value="F:uroporphyrinogen-III synthase activity"/>
    <property type="evidence" value="ECO:0007669"/>
    <property type="project" value="UniProtKB-EC"/>
</dbReference>
<dbReference type="CDD" id="cd06578">
    <property type="entry name" value="HemD"/>
    <property type="match status" value="1"/>
</dbReference>
<organism evidence="2 3">
    <name type="scientific">Sphingomonas tabacisoli</name>
    <dbReference type="NCBI Taxonomy" id="2249466"/>
    <lineage>
        <taxon>Bacteria</taxon>
        <taxon>Pseudomonadati</taxon>
        <taxon>Pseudomonadota</taxon>
        <taxon>Alphaproteobacteria</taxon>
        <taxon>Sphingomonadales</taxon>
        <taxon>Sphingomonadaceae</taxon>
        <taxon>Sphingomonas</taxon>
    </lineage>
</organism>
<evidence type="ECO:0000259" key="1">
    <source>
        <dbReference type="Pfam" id="PF02602"/>
    </source>
</evidence>
<dbReference type="SUPFAM" id="SSF69618">
    <property type="entry name" value="HemD-like"/>
    <property type="match status" value="1"/>
</dbReference>
<sequence length="217" mass="22608">MRPVLVLRPQPGADATAARAKALGLGSIVAPLFRIMPRGWEMPAEPFDALLLTSANAARMLDDRLDRALPVYAVGEATADAARTAGFSRIAVGQKDVAAVVAQARAEGVRSLLHLAGEDRTPFNPAGLSIETRMVYAAEPCDPQSAFAEALERGAVALLHSARAARRFRELAGAAHRIAAISPAVLEAAGEGWAASAVADRPADDALLAAAARLCQD</sequence>
<evidence type="ECO:0000313" key="2">
    <source>
        <dbReference type="EMBL" id="MFD1612833.1"/>
    </source>
</evidence>
<reference evidence="3" key="1">
    <citation type="journal article" date="2019" name="Int. J. Syst. Evol. Microbiol.">
        <title>The Global Catalogue of Microorganisms (GCM) 10K type strain sequencing project: providing services to taxonomists for standard genome sequencing and annotation.</title>
        <authorList>
            <consortium name="The Broad Institute Genomics Platform"/>
            <consortium name="The Broad Institute Genome Sequencing Center for Infectious Disease"/>
            <person name="Wu L."/>
            <person name="Ma J."/>
        </authorList>
    </citation>
    <scope>NUCLEOTIDE SEQUENCE [LARGE SCALE GENOMIC DNA]</scope>
    <source>
        <strain evidence="3">CGMCC 1.16275</strain>
    </source>
</reference>
<proteinExistence type="predicted"/>
<dbReference type="Pfam" id="PF02602">
    <property type="entry name" value="HEM4"/>
    <property type="match status" value="1"/>
</dbReference>
<protein>
    <submittedName>
        <fullName evidence="2">Uroporphyrinogen-III synthase</fullName>
        <ecNumber evidence="2">4.2.1.75</ecNumber>
    </submittedName>
</protein>
<dbReference type="InterPro" id="IPR003754">
    <property type="entry name" value="4pyrrol_synth_uPrphyn_synth"/>
</dbReference>
<keyword evidence="2" id="KW-0456">Lyase</keyword>
<keyword evidence="3" id="KW-1185">Reference proteome</keyword>
<dbReference type="InterPro" id="IPR036108">
    <property type="entry name" value="4pyrrol_syn_uPrphyn_synt_sf"/>
</dbReference>
<dbReference type="RefSeq" id="WP_380890319.1">
    <property type="nucleotide sequence ID" value="NZ_JBHUDY010000002.1"/>
</dbReference>
<dbReference type="EC" id="4.2.1.75" evidence="2"/>
<gene>
    <name evidence="2" type="ORF">ACFSCW_13585</name>
</gene>
<dbReference type="EMBL" id="JBHUDY010000002">
    <property type="protein sequence ID" value="MFD1612833.1"/>
    <property type="molecule type" value="Genomic_DNA"/>
</dbReference>
<dbReference type="Gene3D" id="3.40.50.10090">
    <property type="match status" value="1"/>
</dbReference>
<feature type="domain" description="Tetrapyrrole biosynthesis uroporphyrinogen III synthase" evidence="1">
    <location>
        <begin position="14"/>
        <end position="208"/>
    </location>
</feature>
<accession>A0ABW4I4G3</accession>
<dbReference type="Proteomes" id="UP001597115">
    <property type="component" value="Unassembled WGS sequence"/>
</dbReference>